<evidence type="ECO:0000313" key="9">
    <source>
        <dbReference type="Proteomes" id="UP000183557"/>
    </source>
</evidence>
<dbReference type="GO" id="GO:0055085">
    <property type="term" value="P:transmembrane transport"/>
    <property type="evidence" value="ECO:0007669"/>
    <property type="project" value="InterPro"/>
</dbReference>
<dbReference type="SUPFAM" id="SSF161098">
    <property type="entry name" value="MetI-like"/>
    <property type="match status" value="1"/>
</dbReference>
<dbReference type="EMBL" id="FOSB01000012">
    <property type="protein sequence ID" value="SFK36845.1"/>
    <property type="molecule type" value="Genomic_DNA"/>
</dbReference>
<dbReference type="AlphaFoldDB" id="A0A1I3YYE3"/>
<name>A0A1I3YYE3_HALDA</name>
<sequence>MKLFRNKILLLPAFVFLALPFYGFMTAIVQSLGNEEPLSHYWDLLDSDRFLASIAFSIRTAGIATILSIAIGLLLIRSFYKILVQLSPRLRVWIPMLFPHFVWGYMVILLLGESGIFSQIAVVSGWMESQADFPIWTRDRYGIGIIITYVWKEVPLVILLLLPVYSSIRPEYYALVDTLGGNGWNRFTTVELPHLLPVLVESFLIIFSFSLTAYEVPALIGTTFPEMISVLGYEWFYGSSWDDRPLAFASMVSISIFLLILTIIGYTFLNRTRLKAMRGGK</sequence>
<evidence type="ECO:0000256" key="3">
    <source>
        <dbReference type="ARBA" id="ARBA00022692"/>
    </source>
</evidence>
<keyword evidence="9" id="KW-1185">Reference proteome</keyword>
<evidence type="ECO:0000256" key="6">
    <source>
        <dbReference type="RuleBase" id="RU363032"/>
    </source>
</evidence>
<keyword evidence="2 6" id="KW-0813">Transport</keyword>
<dbReference type="InterPro" id="IPR052730">
    <property type="entry name" value="Sugar_ABC_transporter"/>
</dbReference>
<accession>A0A1I3YYE3</accession>
<evidence type="ECO:0000256" key="2">
    <source>
        <dbReference type="ARBA" id="ARBA00022448"/>
    </source>
</evidence>
<feature type="transmembrane region" description="Helical" evidence="6">
    <location>
        <begin position="141"/>
        <end position="162"/>
    </location>
</feature>
<organism evidence="8 9">
    <name type="scientific">Halobacillus dabanensis</name>
    <dbReference type="NCBI Taxonomy" id="240302"/>
    <lineage>
        <taxon>Bacteria</taxon>
        <taxon>Bacillati</taxon>
        <taxon>Bacillota</taxon>
        <taxon>Bacilli</taxon>
        <taxon>Bacillales</taxon>
        <taxon>Bacillaceae</taxon>
        <taxon>Halobacillus</taxon>
    </lineage>
</organism>
<dbReference type="InterPro" id="IPR035906">
    <property type="entry name" value="MetI-like_sf"/>
</dbReference>
<dbReference type="InterPro" id="IPR000515">
    <property type="entry name" value="MetI-like"/>
</dbReference>
<evidence type="ECO:0000256" key="4">
    <source>
        <dbReference type="ARBA" id="ARBA00022989"/>
    </source>
</evidence>
<dbReference type="RefSeq" id="WP_075037812.1">
    <property type="nucleotide sequence ID" value="NZ_FOSB01000012.1"/>
</dbReference>
<dbReference type="Gene3D" id="1.10.3720.10">
    <property type="entry name" value="MetI-like"/>
    <property type="match status" value="1"/>
</dbReference>
<reference evidence="9" key="1">
    <citation type="submission" date="2016-10" db="EMBL/GenBank/DDBJ databases">
        <authorList>
            <person name="Varghese N."/>
            <person name="Submissions S."/>
        </authorList>
    </citation>
    <scope>NUCLEOTIDE SEQUENCE [LARGE SCALE GENOMIC DNA]</scope>
    <source>
        <strain evidence="9">CGMCC 1.3704</strain>
    </source>
</reference>
<keyword evidence="4 6" id="KW-1133">Transmembrane helix</keyword>
<evidence type="ECO:0000259" key="7">
    <source>
        <dbReference type="PROSITE" id="PS50928"/>
    </source>
</evidence>
<comment type="similarity">
    <text evidence="6">Belongs to the binding-protein-dependent transport system permease family.</text>
</comment>
<feature type="domain" description="ABC transmembrane type-1" evidence="7">
    <location>
        <begin position="50"/>
        <end position="265"/>
    </location>
</feature>
<evidence type="ECO:0000256" key="5">
    <source>
        <dbReference type="ARBA" id="ARBA00023136"/>
    </source>
</evidence>
<feature type="transmembrane region" description="Helical" evidence="6">
    <location>
        <begin position="97"/>
        <end position="121"/>
    </location>
</feature>
<dbReference type="PANTHER" id="PTHR43759:SF1">
    <property type="entry name" value="GLUCOSE IMPORT SYSTEM PERMEASE PROTEIN GLCT"/>
    <property type="match status" value="1"/>
</dbReference>
<comment type="subcellular location">
    <subcellularLocation>
        <location evidence="6">Cell membrane</location>
        <topology evidence="6">Multi-pass membrane protein</topology>
    </subcellularLocation>
    <subcellularLocation>
        <location evidence="1">Membrane</location>
        <topology evidence="1">Multi-pass membrane protein</topology>
    </subcellularLocation>
</comment>
<protein>
    <submittedName>
        <fullName evidence="8">Putative spermidine/putrescine transport system permease protein</fullName>
    </submittedName>
</protein>
<dbReference type="Pfam" id="PF00528">
    <property type="entry name" value="BPD_transp_1"/>
    <property type="match status" value="1"/>
</dbReference>
<dbReference type="PROSITE" id="PS50928">
    <property type="entry name" value="ABC_TM1"/>
    <property type="match status" value="1"/>
</dbReference>
<evidence type="ECO:0000313" key="8">
    <source>
        <dbReference type="EMBL" id="SFK36845.1"/>
    </source>
</evidence>
<proteinExistence type="inferred from homology"/>
<dbReference type="Proteomes" id="UP000183557">
    <property type="component" value="Unassembled WGS sequence"/>
</dbReference>
<dbReference type="OrthoDB" id="9785836at2"/>
<keyword evidence="5 6" id="KW-0472">Membrane</keyword>
<keyword evidence="3 6" id="KW-0812">Transmembrane</keyword>
<dbReference type="GO" id="GO:0005886">
    <property type="term" value="C:plasma membrane"/>
    <property type="evidence" value="ECO:0007669"/>
    <property type="project" value="UniProtKB-SubCell"/>
</dbReference>
<evidence type="ECO:0000256" key="1">
    <source>
        <dbReference type="ARBA" id="ARBA00004141"/>
    </source>
</evidence>
<feature type="transmembrane region" description="Helical" evidence="6">
    <location>
        <begin position="195"/>
        <end position="214"/>
    </location>
</feature>
<dbReference type="PANTHER" id="PTHR43759">
    <property type="entry name" value="TREHALOSE TRANSPORT SYSTEM PERMEASE PROTEIN SUGA"/>
    <property type="match status" value="1"/>
</dbReference>
<feature type="transmembrane region" description="Helical" evidence="6">
    <location>
        <begin position="246"/>
        <end position="269"/>
    </location>
</feature>
<feature type="transmembrane region" description="Helical" evidence="6">
    <location>
        <begin position="50"/>
        <end position="76"/>
    </location>
</feature>
<gene>
    <name evidence="8" type="ORF">SAMN04487936_11264</name>
</gene>